<dbReference type="Gene3D" id="3.30.420.40">
    <property type="match status" value="2"/>
</dbReference>
<dbReference type="Pfam" id="PF02543">
    <property type="entry name" value="Carbam_trans_N"/>
    <property type="match status" value="1"/>
</dbReference>
<gene>
    <name evidence="5" type="ORF">A2V97_00900</name>
</gene>
<evidence type="ECO:0008006" key="7">
    <source>
        <dbReference type="Google" id="ProtNLM"/>
    </source>
</evidence>
<keyword evidence="2" id="KW-0472">Membrane</keyword>
<dbReference type="InterPro" id="IPR003696">
    <property type="entry name" value="Carbtransf_dom"/>
</dbReference>
<feature type="domain" description="Carbamoyltransferase C-terminal" evidence="4">
    <location>
        <begin position="421"/>
        <end position="590"/>
    </location>
</feature>
<comment type="similarity">
    <text evidence="1">Belongs to the NodU/CmcH family.</text>
</comment>
<proteinExistence type="inferred from homology"/>
<dbReference type="AlphaFoldDB" id="A0A1F7XKN9"/>
<feature type="domain" description="Carbamoyltransferase" evidence="3">
    <location>
        <begin position="15"/>
        <end position="367"/>
    </location>
</feature>
<protein>
    <recommendedName>
        <fullName evidence="7">Carbamoyltransferase</fullName>
    </recommendedName>
</protein>
<accession>A0A1F7XKN9</accession>
<dbReference type="PANTHER" id="PTHR34847">
    <property type="entry name" value="NODULATION PROTEIN U"/>
    <property type="match status" value="1"/>
</dbReference>
<comment type="caution">
    <text evidence="5">The sequence shown here is derived from an EMBL/GenBank/DDBJ whole genome shotgun (WGS) entry which is preliminary data.</text>
</comment>
<feature type="transmembrane region" description="Helical" evidence="2">
    <location>
        <begin position="83"/>
        <end position="104"/>
    </location>
</feature>
<evidence type="ECO:0000259" key="3">
    <source>
        <dbReference type="Pfam" id="PF02543"/>
    </source>
</evidence>
<evidence type="ECO:0000259" key="4">
    <source>
        <dbReference type="Pfam" id="PF16861"/>
    </source>
</evidence>
<keyword evidence="2" id="KW-0812">Transmembrane</keyword>
<sequence length="598" mass="67207">MKKFGKENKVYILGITGLSTAFHDNSAALTKDGKVIFAASEERYSRIKHDKNFPILSIKEALSFSKISKKDINIIAVGYPNRLFLLPFLGPNLFDLFVIVLNWIKGRKLLFVLDVLKILYGEIVQNSKAVKARSFLKKKELVYVSHHQSHAASAYFTSGYSGCLAVCMDAFGPKLSGQLVSGAVYLCKDSKIGEPLEEIAVNSSIGLFYTAVTQALGFTPGDGEGKTMGLAAYGNSSKVYVPLSKIAPHFKFGKWLSSPYWAEMFFSIRKEFRPIFNSLPIGMVLEELISRSGRENVAASAQRILEEEVVKYFRYLVERYKETDLVLAGGLFLNVKMNKSISEIRGVKGIYVQPNAGDGGAALGAALQVYSEKYGFTRTPSAVKDVSWGSGFTESKVLKVLRKYKKKIFFRKYKEIPKIVARELVAGKVVGWFQGRSEWGPRALGYRSVLIDPRRMDIKEKLNNTLKNREWFMPFAPSILEEYGNDYFLNYKKSPFMTTAFDVKKKKVKEIQAAIHVDNTARPNTVSNTANPFYYKIIKEFYGLTGIPVILNTSFNKHGLPIVNSPEDAINHLLWDCIDELAIGDYIVTRKDNNVEPK</sequence>
<dbReference type="CDD" id="cd24100">
    <property type="entry name" value="ASKHA_NBD_MJ1051-like_N"/>
    <property type="match status" value="1"/>
</dbReference>
<dbReference type="Gene3D" id="3.90.870.20">
    <property type="entry name" value="Carbamoyltransferase, C-terminal domain"/>
    <property type="match status" value="1"/>
</dbReference>
<keyword evidence="2" id="KW-1133">Transmembrane helix</keyword>
<dbReference type="Pfam" id="PF16861">
    <property type="entry name" value="Carbam_trans_C"/>
    <property type="match status" value="1"/>
</dbReference>
<dbReference type="InterPro" id="IPR043129">
    <property type="entry name" value="ATPase_NBD"/>
</dbReference>
<dbReference type="InterPro" id="IPR038152">
    <property type="entry name" value="Carbam_trans_C_sf"/>
</dbReference>
<name>A0A1F7XKN9_9BACT</name>
<reference evidence="5 6" key="1">
    <citation type="journal article" date="2016" name="Nat. Commun.">
        <title>Thousands of microbial genomes shed light on interconnected biogeochemical processes in an aquifer system.</title>
        <authorList>
            <person name="Anantharaman K."/>
            <person name="Brown C.T."/>
            <person name="Hug L.A."/>
            <person name="Sharon I."/>
            <person name="Castelle C.J."/>
            <person name="Probst A.J."/>
            <person name="Thomas B.C."/>
            <person name="Singh A."/>
            <person name="Wilkins M.J."/>
            <person name="Karaoz U."/>
            <person name="Brodie E.L."/>
            <person name="Williams K.H."/>
            <person name="Hubbard S.S."/>
            <person name="Banfield J.F."/>
        </authorList>
    </citation>
    <scope>NUCLEOTIDE SEQUENCE [LARGE SCALE GENOMIC DNA]</scope>
</reference>
<dbReference type="STRING" id="1802485.A2V97_00900"/>
<dbReference type="GO" id="GO:0003824">
    <property type="term" value="F:catalytic activity"/>
    <property type="evidence" value="ECO:0007669"/>
    <property type="project" value="InterPro"/>
</dbReference>
<evidence type="ECO:0000256" key="1">
    <source>
        <dbReference type="ARBA" id="ARBA00006129"/>
    </source>
</evidence>
<dbReference type="EMBL" id="MGFX01000002">
    <property type="protein sequence ID" value="OGM15587.1"/>
    <property type="molecule type" value="Genomic_DNA"/>
</dbReference>
<dbReference type="PANTHER" id="PTHR34847:SF1">
    <property type="entry name" value="NODULATION PROTEIN U"/>
    <property type="match status" value="1"/>
</dbReference>
<dbReference type="InterPro" id="IPR031730">
    <property type="entry name" value="Carbam_trans_C"/>
</dbReference>
<dbReference type="SUPFAM" id="SSF53067">
    <property type="entry name" value="Actin-like ATPase domain"/>
    <property type="match status" value="1"/>
</dbReference>
<dbReference type="Proteomes" id="UP000177382">
    <property type="component" value="Unassembled WGS sequence"/>
</dbReference>
<evidence type="ECO:0000313" key="6">
    <source>
        <dbReference type="Proteomes" id="UP000177382"/>
    </source>
</evidence>
<evidence type="ECO:0000256" key="2">
    <source>
        <dbReference type="SAM" id="Phobius"/>
    </source>
</evidence>
<dbReference type="InterPro" id="IPR051338">
    <property type="entry name" value="NodU/CmcH_Carbamoyltrnsfr"/>
</dbReference>
<evidence type="ECO:0000313" key="5">
    <source>
        <dbReference type="EMBL" id="OGM15587.1"/>
    </source>
</evidence>
<organism evidence="5 6">
    <name type="scientific">Candidatus Woesebacteria bacterium RBG_16_42_24</name>
    <dbReference type="NCBI Taxonomy" id="1802485"/>
    <lineage>
        <taxon>Bacteria</taxon>
        <taxon>Candidatus Woeseibacteriota</taxon>
    </lineage>
</organism>